<proteinExistence type="predicted"/>
<evidence type="ECO:0000256" key="1">
    <source>
        <dbReference type="SAM" id="MobiDB-lite"/>
    </source>
</evidence>
<feature type="region of interest" description="Disordered" evidence="1">
    <location>
        <begin position="39"/>
        <end position="63"/>
    </location>
</feature>
<dbReference type="Proteomes" id="UP000499080">
    <property type="component" value="Unassembled WGS sequence"/>
</dbReference>
<protein>
    <submittedName>
        <fullName evidence="3">Uncharacterized protein</fullName>
    </submittedName>
</protein>
<name>A0A4Y2R8J0_ARAVE</name>
<dbReference type="EMBL" id="BGPR01016165">
    <property type="protein sequence ID" value="GBN72077.1"/>
    <property type="molecule type" value="Genomic_DNA"/>
</dbReference>
<evidence type="ECO:0000313" key="4">
    <source>
        <dbReference type="Proteomes" id="UP000499080"/>
    </source>
</evidence>
<gene>
    <name evidence="2" type="ORF">AVEN_19611_1</name>
    <name evidence="3" type="ORF">AVEN_269480_1</name>
</gene>
<accession>A0A4Y2R8J0</accession>
<organism evidence="3 4">
    <name type="scientific">Araneus ventricosus</name>
    <name type="common">Orbweaver spider</name>
    <name type="synonym">Epeira ventricosa</name>
    <dbReference type="NCBI Taxonomy" id="182803"/>
    <lineage>
        <taxon>Eukaryota</taxon>
        <taxon>Metazoa</taxon>
        <taxon>Ecdysozoa</taxon>
        <taxon>Arthropoda</taxon>
        <taxon>Chelicerata</taxon>
        <taxon>Arachnida</taxon>
        <taxon>Araneae</taxon>
        <taxon>Araneomorphae</taxon>
        <taxon>Entelegynae</taxon>
        <taxon>Araneoidea</taxon>
        <taxon>Araneidae</taxon>
        <taxon>Araneus</taxon>
    </lineage>
</organism>
<evidence type="ECO:0000313" key="3">
    <source>
        <dbReference type="EMBL" id="GBN72077.1"/>
    </source>
</evidence>
<comment type="caution">
    <text evidence="3">The sequence shown here is derived from an EMBL/GenBank/DDBJ whole genome shotgun (WGS) entry which is preliminary data.</text>
</comment>
<sequence length="84" mass="9792">MLSQLSKSYSAKVGFRFPRDWAPVQVQSLELRLDFKITDHENRDSNRTPNSISSSRVESSLSHRRRVLFSSSKFQLKNPFDHPL</sequence>
<dbReference type="EMBL" id="BGPR01016161">
    <property type="protein sequence ID" value="GBN72053.1"/>
    <property type="molecule type" value="Genomic_DNA"/>
</dbReference>
<feature type="compositionally biased region" description="Low complexity" evidence="1">
    <location>
        <begin position="51"/>
        <end position="60"/>
    </location>
</feature>
<keyword evidence="4" id="KW-1185">Reference proteome</keyword>
<dbReference type="AlphaFoldDB" id="A0A4Y2R8J0"/>
<reference evidence="3 4" key="1">
    <citation type="journal article" date="2019" name="Sci. Rep.">
        <title>Orb-weaving spider Araneus ventricosus genome elucidates the spidroin gene catalogue.</title>
        <authorList>
            <person name="Kono N."/>
            <person name="Nakamura H."/>
            <person name="Ohtoshi R."/>
            <person name="Moran D.A.P."/>
            <person name="Shinohara A."/>
            <person name="Yoshida Y."/>
            <person name="Fujiwara M."/>
            <person name="Mori M."/>
            <person name="Tomita M."/>
            <person name="Arakawa K."/>
        </authorList>
    </citation>
    <scope>NUCLEOTIDE SEQUENCE [LARGE SCALE GENOMIC DNA]</scope>
</reference>
<evidence type="ECO:0000313" key="2">
    <source>
        <dbReference type="EMBL" id="GBN72053.1"/>
    </source>
</evidence>